<evidence type="ECO:0000256" key="12">
    <source>
        <dbReference type="ARBA" id="ARBA00023315"/>
    </source>
</evidence>
<comment type="similarity">
    <text evidence="3">Belongs to the 1-acyl-sn-glycerol-3-phosphate acyltransferase family.</text>
</comment>
<dbReference type="SMART" id="SM00563">
    <property type="entry name" value="PlsC"/>
    <property type="match status" value="1"/>
</dbReference>
<protein>
    <recommendedName>
        <fullName evidence="15">Phospholipid/glycerol acyltransferase domain-containing protein</fullName>
    </recommendedName>
</protein>
<keyword evidence="9 14" id="KW-0472">Membrane</keyword>
<evidence type="ECO:0000313" key="17">
    <source>
        <dbReference type="Proteomes" id="UP001159405"/>
    </source>
</evidence>
<evidence type="ECO:0000256" key="4">
    <source>
        <dbReference type="ARBA" id="ARBA00022516"/>
    </source>
</evidence>
<keyword evidence="11" id="KW-1208">Phospholipid metabolism</keyword>
<feature type="transmembrane region" description="Helical" evidence="14">
    <location>
        <begin position="132"/>
        <end position="153"/>
    </location>
</feature>
<keyword evidence="10" id="KW-0594">Phospholipid biosynthesis</keyword>
<dbReference type="InterPro" id="IPR002123">
    <property type="entry name" value="Plipid/glycerol_acylTrfase"/>
</dbReference>
<evidence type="ECO:0000256" key="5">
    <source>
        <dbReference type="ARBA" id="ARBA00022679"/>
    </source>
</evidence>
<gene>
    <name evidence="16" type="ORF">PLOB_00025570</name>
</gene>
<evidence type="ECO:0000256" key="9">
    <source>
        <dbReference type="ARBA" id="ARBA00023136"/>
    </source>
</evidence>
<evidence type="ECO:0000256" key="1">
    <source>
        <dbReference type="ARBA" id="ARBA00004370"/>
    </source>
</evidence>
<keyword evidence="17" id="KW-1185">Reference proteome</keyword>
<evidence type="ECO:0000256" key="10">
    <source>
        <dbReference type="ARBA" id="ARBA00023209"/>
    </source>
</evidence>
<dbReference type="PANTHER" id="PTHR23063">
    <property type="entry name" value="PHOSPHOLIPID ACYLTRANSFERASE"/>
    <property type="match status" value="1"/>
</dbReference>
<dbReference type="InterPro" id="IPR045252">
    <property type="entry name" value="LPCAT1-like"/>
</dbReference>
<evidence type="ECO:0000256" key="11">
    <source>
        <dbReference type="ARBA" id="ARBA00023264"/>
    </source>
</evidence>
<evidence type="ECO:0000256" key="7">
    <source>
        <dbReference type="ARBA" id="ARBA00022989"/>
    </source>
</evidence>
<comment type="caution">
    <text evidence="16">The sequence shown here is derived from an EMBL/GenBank/DDBJ whole genome shotgun (WGS) entry which is preliminary data.</text>
</comment>
<dbReference type="PANTHER" id="PTHR23063:SF2">
    <property type="entry name" value="GLYCEROL-3-PHOSPHATE ACYLTRANSFERASE 4, ISOFORM D-RELATED"/>
    <property type="match status" value="1"/>
</dbReference>
<keyword evidence="12" id="KW-0012">Acyltransferase</keyword>
<keyword evidence="4" id="KW-0444">Lipid biosynthesis</keyword>
<evidence type="ECO:0000256" key="13">
    <source>
        <dbReference type="ARBA" id="ARBA00025707"/>
    </source>
</evidence>
<evidence type="ECO:0000256" key="6">
    <source>
        <dbReference type="ARBA" id="ARBA00022692"/>
    </source>
</evidence>
<keyword evidence="6 14" id="KW-0812">Transmembrane</keyword>
<dbReference type="Pfam" id="PF01553">
    <property type="entry name" value="Acyltransferase"/>
    <property type="match status" value="1"/>
</dbReference>
<keyword evidence="7 14" id="KW-1133">Transmembrane helix</keyword>
<feature type="transmembrane region" description="Helical" evidence="14">
    <location>
        <begin position="159"/>
        <end position="180"/>
    </location>
</feature>
<proteinExistence type="inferred from homology"/>
<evidence type="ECO:0000259" key="15">
    <source>
        <dbReference type="SMART" id="SM00563"/>
    </source>
</evidence>
<name>A0ABN8NU12_9CNID</name>
<evidence type="ECO:0000313" key="16">
    <source>
        <dbReference type="EMBL" id="CAH3117129.1"/>
    </source>
</evidence>
<comment type="subcellular location">
    <subcellularLocation>
        <location evidence="1">Membrane</location>
    </subcellularLocation>
</comment>
<comment type="pathway">
    <text evidence="2">Lipid metabolism.</text>
</comment>
<evidence type="ECO:0000256" key="2">
    <source>
        <dbReference type="ARBA" id="ARBA00005189"/>
    </source>
</evidence>
<dbReference type="SUPFAM" id="SSF69593">
    <property type="entry name" value="Glycerol-3-phosphate (1)-acyltransferase"/>
    <property type="match status" value="1"/>
</dbReference>
<feature type="transmembrane region" description="Helical" evidence="14">
    <location>
        <begin position="6"/>
        <end position="34"/>
    </location>
</feature>
<comment type="pathway">
    <text evidence="13">Phospholipid metabolism.</text>
</comment>
<dbReference type="Proteomes" id="UP001159405">
    <property type="component" value="Unassembled WGS sequence"/>
</dbReference>
<accession>A0ABN8NU12</accession>
<evidence type="ECO:0000256" key="3">
    <source>
        <dbReference type="ARBA" id="ARBA00008655"/>
    </source>
</evidence>
<evidence type="ECO:0000256" key="14">
    <source>
        <dbReference type="SAM" id="Phobius"/>
    </source>
</evidence>
<keyword evidence="5" id="KW-0808">Transferase</keyword>
<organism evidence="16 17">
    <name type="scientific">Porites lobata</name>
    <dbReference type="NCBI Taxonomy" id="104759"/>
    <lineage>
        <taxon>Eukaryota</taxon>
        <taxon>Metazoa</taxon>
        <taxon>Cnidaria</taxon>
        <taxon>Anthozoa</taxon>
        <taxon>Hexacorallia</taxon>
        <taxon>Scleractinia</taxon>
        <taxon>Fungiina</taxon>
        <taxon>Poritidae</taxon>
        <taxon>Porites</taxon>
    </lineage>
</organism>
<dbReference type="EMBL" id="CALNXK010000030">
    <property type="protein sequence ID" value="CAH3117129.1"/>
    <property type="molecule type" value="Genomic_DNA"/>
</dbReference>
<feature type="domain" description="Phospholipid/glycerol acyltransferase" evidence="15">
    <location>
        <begin position="221"/>
        <end position="332"/>
    </location>
</feature>
<evidence type="ECO:0000256" key="8">
    <source>
        <dbReference type="ARBA" id="ARBA00023098"/>
    </source>
</evidence>
<reference evidence="16 17" key="1">
    <citation type="submission" date="2022-05" db="EMBL/GenBank/DDBJ databases">
        <authorList>
            <consortium name="Genoscope - CEA"/>
            <person name="William W."/>
        </authorList>
    </citation>
    <scope>NUCLEOTIDE SEQUENCE [LARGE SCALE GENOMIC DNA]</scope>
</reference>
<keyword evidence="8" id="KW-0443">Lipid metabolism</keyword>
<dbReference type="CDD" id="cd07991">
    <property type="entry name" value="LPLAT_LPCAT1-like"/>
    <property type="match status" value="1"/>
</dbReference>
<sequence length="430" mass="49394">MAVLPLWLIFLVCYLSFIVIFMVIPASLGLSFGIRSLYLATLYKVFEFGRKTIQSKQGMKSNVIDKTPAKPTKGNLPRNRSFGTFQREFHMGDAVEFCVNGVEAIIDDEVTKCFSAEELVSWNFLTRTNENYHYISVKLTIMWIVGCFIRYVILFPMRLTVFLIGMTILITSRIFIAQLPKSSFRNWLDTKLMLISFRIFARAVSAVITFHNKENMAKGGGICVANHTTPLDVLILMCDRCYSLVGQRQPGLFGFFEKTLAKTQDHIWFERTEMKDRLIVTKRLREHVEDASKNPILIFPEGTCINNTSVMMFKKGSFEISGDIYPVAIKASYDPTFGNAFWNSSTEGFALYLFLLLTNWALVCDVWYLPRMTRLEDETAVQFANRVKTEIARQGGLVDLIWDGQLKRTSVKPEFRQRRQEDYASTLKVD</sequence>